<evidence type="ECO:0000256" key="3">
    <source>
        <dbReference type="SAM" id="MobiDB-lite"/>
    </source>
</evidence>
<evidence type="ECO:0000313" key="5">
    <source>
        <dbReference type="Proteomes" id="UP000688947"/>
    </source>
</evidence>
<evidence type="ECO:0000256" key="1">
    <source>
        <dbReference type="ARBA" id="ARBA00007527"/>
    </source>
</evidence>
<name>A0A8T1UMA9_9STRA</name>
<comment type="caution">
    <text evidence="4">The sequence shown here is derived from an EMBL/GenBank/DDBJ whole genome shotgun (WGS) entry which is preliminary data.</text>
</comment>
<feature type="region of interest" description="Disordered" evidence="3">
    <location>
        <begin position="102"/>
        <end position="133"/>
    </location>
</feature>
<organism evidence="4 5">
    <name type="scientific">Phytophthora cactorum</name>
    <dbReference type="NCBI Taxonomy" id="29920"/>
    <lineage>
        <taxon>Eukaryota</taxon>
        <taxon>Sar</taxon>
        <taxon>Stramenopiles</taxon>
        <taxon>Oomycota</taxon>
        <taxon>Peronosporomycetes</taxon>
        <taxon>Peronosporales</taxon>
        <taxon>Peronosporaceae</taxon>
        <taxon>Phytophthora</taxon>
    </lineage>
</organism>
<evidence type="ECO:0000256" key="2">
    <source>
        <dbReference type="ARBA" id="ARBA00022801"/>
    </source>
</evidence>
<dbReference type="Pfam" id="PF03265">
    <property type="entry name" value="DNase_II"/>
    <property type="match status" value="1"/>
</dbReference>
<dbReference type="PANTHER" id="PTHR10858:SF23">
    <property type="entry name" value="DEOXYRIBONUCLEASE II"/>
    <property type="match status" value="1"/>
</dbReference>
<feature type="compositionally biased region" description="Low complexity" evidence="3">
    <location>
        <begin position="151"/>
        <end position="164"/>
    </location>
</feature>
<accession>A0A8T1UMA9</accession>
<dbReference type="AlphaFoldDB" id="A0A8T1UMA9"/>
<dbReference type="CDD" id="cd09120">
    <property type="entry name" value="PLDc_DNaseII_1"/>
    <property type="match status" value="1"/>
</dbReference>
<proteinExistence type="inferred from homology"/>
<feature type="region of interest" description="Disordered" evidence="3">
    <location>
        <begin position="1"/>
        <end position="29"/>
    </location>
</feature>
<sequence length="1048" mass="115898">MVPISRRRLVSRRGCASAPPTVEQQRACPSTVDKERQVPCAPIAHFSFPPLAPRCRVTLAASLRRWPSRSHPHPLTTCTTHSLGDSSSMAVGMTLNQLYAPSPSSAGAALTPPQGRSPKEQEEIKANTNTVQLPPQVPQQMDRIYQMPFPNQQPQYSPQYPASSTMQYQPLAKPGPSTSEDYAADPLPFEYSRKYSPPHRDDVTAGLRGPVSIITSSASTHYNDSYGSHPVYAQPSQRLSPYGQSQYPEPRSYHHPDMNTQVPQPHFPRSTGPQMYNPMLPLPNHQFPATKKEVDTYPQPQTAVYGDVRGPVAATGSAQEAMIKVKTPLKLKYWRNGRRNLQCFPSCKVFGDYSAIKIEDLKQHDFMWGKCRGSLVTEVTLNSNVTFDDLVLLGRVHSLENIPVAFEEAVIRECMLGRTVEIDEMDSMKDQWITGERLPDFVQQEGNVACFEFKPKVWKYTEDMAQGKCKRRNVKYYVQFEAFVQMVAGDRRYYACIGSGMSTSFEVGSSRVLARQKRKAATSAAEAAKKSPQSDMTSLQPQQLMTHNGNSVMHNVMATHPMSNPMYAAPTAYHHDGQSRGLPPTFPQVMMNQMPPQQMPTEMHYPMPQQLPQQQQTQPSPSVGEKRKMSSERPAFPTDRSGKMFKPTSGIPQVARGSTIRALDGLGNAVAWWAVLKLPSHVQSPDGIVIPTPCDCPVPDCSNVATAGWPALEARATGLCYLYADSRTPEFRHFRDVGYDCLGLGGNDPVSHTLKQKENSSYWALFNDQLNGIAGAYHPKETKSLQDSKQVCGGGDLFSAHAKGAVAFQSDGSGGFFLQTSTPNFPDPTRNDSFVRLGCQADNNVQFAQHMLAMSLEDSELMQLGDKLQLARLCSGNFFRNGSLHELLGSANLFEDGAKQENTSAAAFYHALLDPTLPIQQPSDPMKAEFRLKLSATQVEKSRVFEPLADNQNLADFDPLEDEEVRVLVKSPRAAVPPWALVADMLDSDVSVASWWDGSYGIPTICAGDVYTNTPHEFCLNNPLTGIELNADGSAPYNIENLMQATYV</sequence>
<dbReference type="EMBL" id="JAENGZ010000180">
    <property type="protein sequence ID" value="KAG6966240.1"/>
    <property type="molecule type" value="Genomic_DNA"/>
</dbReference>
<dbReference type="PANTHER" id="PTHR10858">
    <property type="entry name" value="DEOXYRIBONUCLEASE II"/>
    <property type="match status" value="1"/>
</dbReference>
<dbReference type="InterPro" id="IPR004947">
    <property type="entry name" value="DNase_II"/>
</dbReference>
<gene>
    <name evidence="4" type="ORF">JG687_00004964</name>
</gene>
<feature type="region of interest" description="Disordered" evidence="3">
    <location>
        <begin position="151"/>
        <end position="184"/>
    </location>
</feature>
<evidence type="ECO:0000313" key="4">
    <source>
        <dbReference type="EMBL" id="KAG6966240.1"/>
    </source>
</evidence>
<keyword evidence="2" id="KW-0378">Hydrolase</keyword>
<feature type="compositionally biased region" description="Basic residues" evidence="3">
    <location>
        <begin position="1"/>
        <end position="11"/>
    </location>
</feature>
<dbReference type="OrthoDB" id="78280at2759"/>
<protein>
    <submittedName>
        <fullName evidence="4">Uncharacterized protein</fullName>
    </submittedName>
</protein>
<reference evidence="4" key="1">
    <citation type="submission" date="2021-01" db="EMBL/GenBank/DDBJ databases">
        <title>Phytophthora aleatoria, a newly-described species from Pinus radiata is distinct from Phytophthora cactorum isolates based on comparative genomics.</title>
        <authorList>
            <person name="Mcdougal R."/>
            <person name="Panda P."/>
            <person name="Williams N."/>
            <person name="Studholme D.J."/>
        </authorList>
    </citation>
    <scope>NUCLEOTIDE SEQUENCE</scope>
    <source>
        <strain evidence="4">NZFS 3830</strain>
    </source>
</reference>
<comment type="similarity">
    <text evidence="1">Belongs to the DNase II family.</text>
</comment>
<dbReference type="GO" id="GO:0004531">
    <property type="term" value="F:deoxyribonuclease II activity"/>
    <property type="evidence" value="ECO:0007669"/>
    <property type="project" value="InterPro"/>
</dbReference>
<dbReference type="VEuPathDB" id="FungiDB:PC110_g12508"/>
<feature type="compositionally biased region" description="Low complexity" evidence="3">
    <location>
        <begin position="609"/>
        <end position="621"/>
    </location>
</feature>
<feature type="region of interest" description="Disordered" evidence="3">
    <location>
        <begin position="609"/>
        <end position="650"/>
    </location>
</feature>
<dbReference type="Proteomes" id="UP000688947">
    <property type="component" value="Unassembled WGS sequence"/>
</dbReference>
<dbReference type="VEuPathDB" id="FungiDB:PC110_g12507"/>